<sequence>MCSLEIRYQWIRGPPGDFARETCTPPLGYTSRTYSQTAEARFTALANVGADLVGLTAGYLTLLLEEVKTMQDAPEAFIALCSPGGFSSRVTIPLTDQSLNIYSTLEYFVLGEALTASGIVIAKSPGIDPRTVPKIDCKELGPKGNCGNFFYHNGDTYSFHDPKASRDFTSLIGFILDAGFVTDLADVFAIEDCQGKGPTMDVKPPDWKQTCLMSTKICDAFYDDFFDRQRLKQFFNCPNDKRFMTHCGSIFTGEHFILPLSYLGPQLVESSFCRA</sequence>
<accession>A0A9W7W313</accession>
<dbReference type="Proteomes" id="UP001138500">
    <property type="component" value="Unassembled WGS sequence"/>
</dbReference>
<organism evidence="1 2">
    <name type="scientific">Teratosphaeria destructans</name>
    <dbReference type="NCBI Taxonomy" id="418781"/>
    <lineage>
        <taxon>Eukaryota</taxon>
        <taxon>Fungi</taxon>
        <taxon>Dikarya</taxon>
        <taxon>Ascomycota</taxon>
        <taxon>Pezizomycotina</taxon>
        <taxon>Dothideomycetes</taxon>
        <taxon>Dothideomycetidae</taxon>
        <taxon>Mycosphaerellales</taxon>
        <taxon>Teratosphaeriaceae</taxon>
        <taxon>Teratosphaeria</taxon>
    </lineage>
</organism>
<reference evidence="1 2" key="2">
    <citation type="journal article" date="2021" name="Curr. Genet.">
        <title>Genetic response to nitrogen starvation in the aggressive Eucalyptus foliar pathogen Teratosphaeria destructans.</title>
        <authorList>
            <person name="Havenga M."/>
            <person name="Wingfield B.D."/>
            <person name="Wingfield M.J."/>
            <person name="Dreyer L.L."/>
            <person name="Roets F."/>
            <person name="Aylward J."/>
        </authorList>
    </citation>
    <scope>NUCLEOTIDE SEQUENCE [LARGE SCALE GENOMIC DNA]</scope>
    <source>
        <strain evidence="1">CMW44962</strain>
    </source>
</reference>
<comment type="caution">
    <text evidence="1">The sequence shown here is derived from an EMBL/GenBank/DDBJ whole genome shotgun (WGS) entry which is preliminary data.</text>
</comment>
<dbReference type="OrthoDB" id="5345753at2759"/>
<proteinExistence type="predicted"/>
<evidence type="ECO:0000313" key="2">
    <source>
        <dbReference type="Proteomes" id="UP001138500"/>
    </source>
</evidence>
<evidence type="ECO:0000313" key="1">
    <source>
        <dbReference type="EMBL" id="KAH9828427.1"/>
    </source>
</evidence>
<keyword evidence="2" id="KW-1185">Reference proteome</keyword>
<dbReference type="AlphaFoldDB" id="A0A9W7W313"/>
<reference evidence="1 2" key="1">
    <citation type="journal article" date="2018" name="IMA Fungus">
        <title>IMA Genome-F 10: Nine draft genome sequences of Claviceps purpurea s.lat., including C. arundinis, C. humidiphila, and C. cf. spartinae, pseudomolecules for the pitch canker pathogen Fusarium circinatum, draft genome of Davidsoniella eucalypti, Grosmannia galeiformis, Quambalaria eucalypti, and Teratosphaeria destructans.</title>
        <authorList>
            <person name="Wingfield B.D."/>
            <person name="Liu M."/>
            <person name="Nguyen H.D."/>
            <person name="Lane F.A."/>
            <person name="Morgan S.W."/>
            <person name="De Vos L."/>
            <person name="Wilken P.M."/>
            <person name="Duong T.A."/>
            <person name="Aylward J."/>
            <person name="Coetzee M.P."/>
            <person name="Dadej K."/>
            <person name="De Beer Z.W."/>
            <person name="Findlay W."/>
            <person name="Havenga M."/>
            <person name="Kolarik M."/>
            <person name="Menzies J.G."/>
            <person name="Naidoo K."/>
            <person name="Pochopski O."/>
            <person name="Shoukouhi P."/>
            <person name="Santana Q.C."/>
            <person name="Seifert K.A."/>
            <person name="Soal N."/>
            <person name="Steenkamp E.T."/>
            <person name="Tatham C.T."/>
            <person name="van der Nest M.A."/>
            <person name="Wingfield M.J."/>
        </authorList>
    </citation>
    <scope>NUCLEOTIDE SEQUENCE [LARGE SCALE GENOMIC DNA]</scope>
    <source>
        <strain evidence="1">CMW44962</strain>
    </source>
</reference>
<dbReference type="EMBL" id="RIBY02001568">
    <property type="protein sequence ID" value="KAH9828427.1"/>
    <property type="molecule type" value="Genomic_DNA"/>
</dbReference>
<name>A0A9W7W313_9PEZI</name>
<protein>
    <submittedName>
        <fullName evidence="1">Uncharacterized protein</fullName>
    </submittedName>
</protein>
<gene>
    <name evidence="1" type="ORF">Tdes44962_MAKER09310</name>
</gene>